<gene>
    <name evidence="1" type="ORF">JP09_002035</name>
</gene>
<name>A0A2P5P8Q4_9CHLR</name>
<comment type="caution">
    <text evidence="1">The sequence shown here is derived from an EMBL/GenBank/DDBJ whole genome shotgun (WGS) entry which is preliminary data.</text>
</comment>
<accession>A0A2P5P8Q4</accession>
<dbReference type="EMBL" id="JQAN02000006">
    <property type="protein sequence ID" value="PPD58678.1"/>
    <property type="molecule type" value="Genomic_DNA"/>
</dbReference>
<proteinExistence type="predicted"/>
<reference evidence="1 2" key="1">
    <citation type="journal article" date="2017" name="ISME J.">
        <title>Grape pomace compost harbors organohalide-respiring Dehalogenimonas species with novel reductive dehalogenase genes.</title>
        <authorList>
            <person name="Yang Y."/>
            <person name="Higgins S.A."/>
            <person name="Yan J."/>
            <person name="Simsir B."/>
            <person name="Chourey K."/>
            <person name="Iyer R."/>
            <person name="Hettich R.L."/>
            <person name="Baldwin B."/>
            <person name="Ogles D.M."/>
            <person name="Loffler F.E."/>
        </authorList>
    </citation>
    <scope>NUCLEOTIDE SEQUENCE [LARGE SCALE GENOMIC DNA]</scope>
    <source>
        <strain evidence="1 2">GP</strain>
    </source>
</reference>
<keyword evidence="2" id="KW-1185">Reference proteome</keyword>
<protein>
    <submittedName>
        <fullName evidence="1">Uncharacterized protein</fullName>
    </submittedName>
</protein>
<dbReference type="AlphaFoldDB" id="A0A2P5P8Q4"/>
<dbReference type="Proteomes" id="UP000235653">
    <property type="component" value="Unassembled WGS sequence"/>
</dbReference>
<evidence type="ECO:0000313" key="1">
    <source>
        <dbReference type="EMBL" id="PPD58678.1"/>
    </source>
</evidence>
<sequence length="63" mass="6824">MAFLFCFVRDWSEKADMIGIKEKKVVISLKKLSIRTLVILAISLIASLATATAVAAGPFPTMP</sequence>
<organism evidence="1 2">
    <name type="scientific">Dehalogenimonas etheniformans</name>
    <dbReference type="NCBI Taxonomy" id="1536648"/>
    <lineage>
        <taxon>Bacteria</taxon>
        <taxon>Bacillati</taxon>
        <taxon>Chloroflexota</taxon>
        <taxon>Dehalococcoidia</taxon>
        <taxon>Dehalococcoidales</taxon>
        <taxon>Dehalococcoidaceae</taxon>
        <taxon>Dehalogenimonas</taxon>
    </lineage>
</organism>
<dbReference type="RefSeq" id="WP_102330162.1">
    <property type="nucleotide sequence ID" value="NZ_CP058566.2"/>
</dbReference>
<evidence type="ECO:0000313" key="2">
    <source>
        <dbReference type="Proteomes" id="UP000235653"/>
    </source>
</evidence>